<dbReference type="InterPro" id="IPR006839">
    <property type="entry name" value="DarP"/>
</dbReference>
<keyword evidence="1 5" id="KW-0963">Cytoplasm</keyword>
<dbReference type="Proteomes" id="UP000192721">
    <property type="component" value="Unassembled WGS sequence"/>
</dbReference>
<comment type="caution">
    <text evidence="8">The sequence shown here is derived from an EMBL/GenBank/DDBJ whole genome shotgun (WGS) entry which is preliminary data.</text>
</comment>
<dbReference type="GO" id="GO:0043022">
    <property type="term" value="F:ribosome binding"/>
    <property type="evidence" value="ECO:0007669"/>
    <property type="project" value="UniProtKB-UniRule"/>
</dbReference>
<dbReference type="EMBL" id="MUKV01000014">
    <property type="protein sequence ID" value="OQS38857.1"/>
    <property type="molecule type" value="Genomic_DNA"/>
</dbReference>
<evidence type="ECO:0000313" key="8">
    <source>
        <dbReference type="EMBL" id="OQS38857.1"/>
    </source>
</evidence>
<dbReference type="PANTHER" id="PTHR38101:SF1">
    <property type="entry name" value="UPF0307 PROTEIN YJGA"/>
    <property type="match status" value="1"/>
</dbReference>
<dbReference type="AlphaFoldDB" id="A0A1W0CVR2"/>
<evidence type="ECO:0000256" key="1">
    <source>
        <dbReference type="ARBA" id="ARBA00022490"/>
    </source>
</evidence>
<evidence type="ECO:0000313" key="10">
    <source>
        <dbReference type="Proteomes" id="UP000664349"/>
    </source>
</evidence>
<dbReference type="SUPFAM" id="SSF158710">
    <property type="entry name" value="PSPTO4464-like"/>
    <property type="match status" value="1"/>
</dbReference>
<dbReference type="NCBIfam" id="NF003593">
    <property type="entry name" value="PRK05255.1-1"/>
    <property type="match status" value="1"/>
</dbReference>
<name>A0A1W0CVR2_9NEIS</name>
<dbReference type="InterPro" id="IPR023153">
    <property type="entry name" value="DarP_sf"/>
</dbReference>
<feature type="region of interest" description="Disordered" evidence="6">
    <location>
        <begin position="1"/>
        <end position="21"/>
    </location>
</feature>
<comment type="subcellular location">
    <subcellularLocation>
        <location evidence="5">Cytoplasm</location>
    </subcellularLocation>
    <text evidence="5">Associates with late stage pre-50S ribosomal subunits.</text>
</comment>
<dbReference type="GO" id="GO:0005829">
    <property type="term" value="C:cytosol"/>
    <property type="evidence" value="ECO:0007669"/>
    <property type="project" value="TreeGrafter"/>
</dbReference>
<comment type="function">
    <text evidence="5">Member of a network of 50S ribosomal subunit biogenesis factors which assembles along the 30S-50S interface, preventing incorrect 23S rRNA structures from forming. Promotes peptidyl transferase center (PTC) maturation.</text>
</comment>
<organism evidence="8 9">
    <name type="scientific">Chromobacterium haemolyticum</name>
    <dbReference type="NCBI Taxonomy" id="394935"/>
    <lineage>
        <taxon>Bacteria</taxon>
        <taxon>Pseudomonadati</taxon>
        <taxon>Pseudomonadota</taxon>
        <taxon>Betaproteobacteria</taxon>
        <taxon>Neisseriales</taxon>
        <taxon>Chromobacteriaceae</taxon>
        <taxon>Chromobacterium</taxon>
    </lineage>
</organism>
<gene>
    <name evidence="5" type="primary">darP</name>
    <name evidence="8" type="ORF">B0T45_12445</name>
    <name evidence="7" type="ORF">J1C50_18710</name>
</gene>
<dbReference type="HAMAP" id="MF_00765">
    <property type="entry name" value="DarP"/>
    <property type="match status" value="1"/>
</dbReference>
<dbReference type="GO" id="GO:1902626">
    <property type="term" value="P:assembly of large subunit precursor of preribosome"/>
    <property type="evidence" value="ECO:0007669"/>
    <property type="project" value="UniProtKB-UniRule"/>
</dbReference>
<sequence length="183" mass="21612">MTHYQNDSPDDGYVSKSQRKRDMDALQDLGRELVELSKDTLKKMQLPEDLLTAILDYKRFTAHGALRRQLQYIGKLMRDVDPEPIQQYLQILKGESSEHIAWQHLLERWRERLMEDDKMLASFVTDFPAADPQQLRTLIRNARKEKQDNKPPKSFRLLYQAVKDVIPEPGKPRLHQQDQEDDE</sequence>
<evidence type="ECO:0000313" key="9">
    <source>
        <dbReference type="Proteomes" id="UP000192721"/>
    </source>
</evidence>
<evidence type="ECO:0000256" key="4">
    <source>
        <dbReference type="ARBA" id="ARBA00022884"/>
    </source>
</evidence>
<evidence type="ECO:0000256" key="5">
    <source>
        <dbReference type="HAMAP-Rule" id="MF_00765"/>
    </source>
</evidence>
<keyword evidence="10" id="KW-1185">Reference proteome</keyword>
<protein>
    <recommendedName>
        <fullName evidence="5">Dual-action ribosomal maturation protein DarP</fullName>
    </recommendedName>
    <alternativeName>
        <fullName evidence="5">Large ribosomal subunit assembly factor DarP</fullName>
    </alternativeName>
</protein>
<evidence type="ECO:0000313" key="7">
    <source>
        <dbReference type="EMBL" id="MBO0417546.1"/>
    </source>
</evidence>
<proteinExistence type="inferred from homology"/>
<dbReference type="PANTHER" id="PTHR38101">
    <property type="entry name" value="UPF0307 PROTEIN YJGA"/>
    <property type="match status" value="1"/>
</dbReference>
<dbReference type="Pfam" id="PF04751">
    <property type="entry name" value="DarP"/>
    <property type="match status" value="1"/>
</dbReference>
<dbReference type="OrthoDB" id="5293604at2"/>
<comment type="similarity">
    <text evidence="5">Belongs to the DarP family.</text>
</comment>
<reference evidence="8 9" key="1">
    <citation type="submission" date="2017-02" db="EMBL/GenBank/DDBJ databases">
        <title>Chromobacterium haemolyticum H5244.</title>
        <authorList>
            <person name="Gulvik C.A."/>
        </authorList>
    </citation>
    <scope>NUCLEOTIDE SEQUENCE [LARGE SCALE GENOMIC DNA]</scope>
    <source>
        <strain evidence="8 9">H5244</strain>
    </source>
</reference>
<dbReference type="RefSeq" id="WP_019101673.1">
    <property type="nucleotide sequence ID" value="NZ_CAEE01000400.1"/>
</dbReference>
<dbReference type="EMBL" id="JAFLRD010000017">
    <property type="protein sequence ID" value="MBO0417546.1"/>
    <property type="molecule type" value="Genomic_DNA"/>
</dbReference>
<evidence type="ECO:0000256" key="3">
    <source>
        <dbReference type="ARBA" id="ARBA00022730"/>
    </source>
</evidence>
<dbReference type="Gene3D" id="1.10.60.30">
    <property type="entry name" value="PSPTO4464-like domains"/>
    <property type="match status" value="2"/>
</dbReference>
<reference evidence="7 10" key="2">
    <citation type="submission" date="2021-03" db="EMBL/GenBank/DDBJ databases">
        <title>First Case of infection caused by Chromobacterium haemolyticum derived from water in China.</title>
        <authorList>
            <person name="Chen J."/>
            <person name="Liu C."/>
        </authorList>
    </citation>
    <scope>NUCLEOTIDE SEQUENCE [LARGE SCALE GENOMIC DNA]</scope>
    <source>
        <strain evidence="7 10">WJ-5</strain>
    </source>
</reference>
<keyword evidence="2 5" id="KW-0690">Ribosome biogenesis</keyword>
<dbReference type="Proteomes" id="UP000664349">
    <property type="component" value="Unassembled WGS sequence"/>
</dbReference>
<dbReference type="PIRSF" id="PIRSF016183">
    <property type="entry name" value="UCP016183"/>
    <property type="match status" value="1"/>
</dbReference>
<evidence type="ECO:0000256" key="6">
    <source>
        <dbReference type="SAM" id="MobiDB-lite"/>
    </source>
</evidence>
<dbReference type="CDD" id="cd16331">
    <property type="entry name" value="YjgA-like"/>
    <property type="match status" value="1"/>
</dbReference>
<accession>A0A1W0CVR2</accession>
<dbReference type="GO" id="GO:0019843">
    <property type="term" value="F:rRNA binding"/>
    <property type="evidence" value="ECO:0007669"/>
    <property type="project" value="UniProtKB-UniRule"/>
</dbReference>
<keyword evidence="3 5" id="KW-0699">rRNA-binding</keyword>
<keyword evidence="4 5" id="KW-0694">RNA-binding</keyword>
<evidence type="ECO:0000256" key="2">
    <source>
        <dbReference type="ARBA" id="ARBA00022517"/>
    </source>
</evidence>